<proteinExistence type="predicted"/>
<name>A0A0S7BW43_9BACT</name>
<evidence type="ECO:0000313" key="2">
    <source>
        <dbReference type="EMBL" id="GAP45098.1"/>
    </source>
</evidence>
<evidence type="ECO:0000256" key="1">
    <source>
        <dbReference type="SAM" id="Phobius"/>
    </source>
</evidence>
<dbReference type="Proteomes" id="UP000053091">
    <property type="component" value="Unassembled WGS sequence"/>
</dbReference>
<dbReference type="EMBL" id="DF968183">
    <property type="protein sequence ID" value="GAP45098.1"/>
    <property type="molecule type" value="Genomic_DNA"/>
</dbReference>
<organism evidence="2">
    <name type="scientific">Lentimicrobium saccharophilum</name>
    <dbReference type="NCBI Taxonomy" id="1678841"/>
    <lineage>
        <taxon>Bacteria</taxon>
        <taxon>Pseudomonadati</taxon>
        <taxon>Bacteroidota</taxon>
        <taxon>Bacteroidia</taxon>
        <taxon>Bacteroidales</taxon>
        <taxon>Lentimicrobiaceae</taxon>
        <taxon>Lentimicrobium</taxon>
    </lineage>
</organism>
<keyword evidence="1" id="KW-1133">Transmembrane helix</keyword>
<dbReference type="PATRIC" id="fig|1678841.3.peg.3684"/>
<evidence type="ECO:0008006" key="4">
    <source>
        <dbReference type="Google" id="ProtNLM"/>
    </source>
</evidence>
<dbReference type="OrthoDB" id="9794557at2"/>
<dbReference type="AlphaFoldDB" id="A0A0S7BW43"/>
<accession>A0A0S7BW43</accession>
<gene>
    <name evidence="2" type="ORF">TBC1_12918</name>
</gene>
<dbReference type="STRING" id="1678841.TBC1_12918"/>
<keyword evidence="1" id="KW-0812">Transmembrane</keyword>
<reference evidence="2" key="1">
    <citation type="journal article" date="2015" name="Genome Announc.">
        <title>Draft Genome Sequence of Bacteroidales Strain TBC1, a Novel Isolate from a Methanogenic Wastewater Treatment System.</title>
        <authorList>
            <person name="Tourlousse D.M."/>
            <person name="Matsuura N."/>
            <person name="Sun L."/>
            <person name="Toyonaga M."/>
            <person name="Kuroda K."/>
            <person name="Ohashi A."/>
            <person name="Cruz R."/>
            <person name="Yamaguchi T."/>
            <person name="Sekiguchi Y."/>
        </authorList>
    </citation>
    <scope>NUCLEOTIDE SEQUENCE [LARGE SCALE GENOMIC DNA]</scope>
    <source>
        <strain evidence="2">TBC1</strain>
    </source>
</reference>
<keyword evidence="3" id="KW-1185">Reference proteome</keyword>
<sequence>MKRKIIFTAGFIVVILLAIFFWWRYYFVFGEGVKAGTLNFVVRKGYIFKTWEGRLIQEGFKTPLPGAMQSNEFEFSITNDSIAAVLERSGGRFVELRYKEFLHPLPWRGMSNYVVIEILEVQDVPARPGNIPYGE</sequence>
<keyword evidence="1" id="KW-0472">Membrane</keyword>
<feature type="transmembrane region" description="Helical" evidence="1">
    <location>
        <begin position="5"/>
        <end position="23"/>
    </location>
</feature>
<dbReference type="RefSeq" id="WP_062045676.1">
    <property type="nucleotide sequence ID" value="NZ_DF968183.1"/>
</dbReference>
<evidence type="ECO:0000313" key="3">
    <source>
        <dbReference type="Proteomes" id="UP000053091"/>
    </source>
</evidence>
<protein>
    <recommendedName>
        <fullName evidence="4">6-phosphogluconate dehydrogenase</fullName>
    </recommendedName>
</protein>